<dbReference type="NCBIfam" id="NF047581">
    <property type="entry name" value="gp105_phage_fam"/>
    <property type="match status" value="1"/>
</dbReference>
<evidence type="ECO:0000313" key="1">
    <source>
        <dbReference type="EMBL" id="VFR81234.1"/>
    </source>
</evidence>
<dbReference type="AlphaFoldDB" id="A0A484U2T5"/>
<dbReference type="EMBL" id="CAADIO010000004">
    <property type="protein sequence ID" value="VFR81234.1"/>
    <property type="molecule type" value="Genomic_DNA"/>
</dbReference>
<accession>A0A484U2T5</accession>
<dbReference type="InterPro" id="IPR021695">
    <property type="entry name" value="Phage_KPP10_Orf10"/>
</dbReference>
<proteinExistence type="predicted"/>
<dbReference type="Pfam" id="PF11681">
    <property type="entry name" value="Phage_Tube_PhiTE"/>
    <property type="match status" value="1"/>
</dbReference>
<sequence length="141" mass="14802">MNVATYDPKRVILTFGANQIKGFTEGTFINVEEITDGTTRQAGADGEVARVMSTDTGIRITVTLQQTSLSNAILSAYLKADRLGGGGALPVTLTDLRGATVAAAGSAWIVKMANAEFGQELGSREWVIETGPAEYFVGGNT</sequence>
<name>A0A484U2T5_9ZZZZ</name>
<organism evidence="1">
    <name type="scientific">plant metagenome</name>
    <dbReference type="NCBI Taxonomy" id="1297885"/>
    <lineage>
        <taxon>unclassified sequences</taxon>
        <taxon>metagenomes</taxon>
        <taxon>organismal metagenomes</taxon>
    </lineage>
</organism>
<protein>
    <submittedName>
        <fullName evidence="1">Phage protein</fullName>
    </submittedName>
</protein>
<gene>
    <name evidence="1" type="ORF">RAN3_2543</name>
</gene>
<reference evidence="1" key="1">
    <citation type="submission" date="2019-03" db="EMBL/GenBank/DDBJ databases">
        <authorList>
            <person name="Danneels B."/>
        </authorList>
    </citation>
    <scope>NUCLEOTIDE SEQUENCE</scope>
</reference>